<evidence type="ECO:0000313" key="6">
    <source>
        <dbReference type="EMBL" id="CAH2051024.1"/>
    </source>
</evidence>
<proteinExistence type="predicted"/>
<evidence type="ECO:0000256" key="5">
    <source>
        <dbReference type="ARBA" id="ARBA00023180"/>
    </source>
</evidence>
<evidence type="ECO:0000256" key="2">
    <source>
        <dbReference type="ARBA" id="ARBA00022676"/>
    </source>
</evidence>
<comment type="subcellular location">
    <subcellularLocation>
        <location evidence="1">Membrane</location>
        <topology evidence="1">Single-pass type II membrane protein</topology>
    </subcellularLocation>
</comment>
<accession>A0AAU9RXR6</accession>
<dbReference type="Proteomes" id="UP000836841">
    <property type="component" value="Unassembled WGS sequence"/>
</dbReference>
<dbReference type="PANTHER" id="PTHR31042">
    <property type="entry name" value="CORE-2/I-BRANCHING BETA-1,6-N-ACETYLGLUCOSAMINYLTRANSFERASE FAMILY PROTEIN-RELATED"/>
    <property type="match status" value="1"/>
</dbReference>
<evidence type="ECO:0000313" key="7">
    <source>
        <dbReference type="Proteomes" id="UP000836841"/>
    </source>
</evidence>
<dbReference type="AlphaFoldDB" id="A0AAU9RXR6"/>
<name>A0AAU9RXR6_THLAR</name>
<dbReference type="EMBL" id="CAJVSB020000462">
    <property type="protein sequence ID" value="CAH2051024.1"/>
    <property type="molecule type" value="Genomic_DNA"/>
</dbReference>
<evidence type="ECO:0000256" key="4">
    <source>
        <dbReference type="ARBA" id="ARBA00023136"/>
    </source>
</evidence>
<dbReference type="InterPro" id="IPR003406">
    <property type="entry name" value="Glyco_trans_14"/>
</dbReference>
<reference evidence="6 7" key="1">
    <citation type="submission" date="2022-03" db="EMBL/GenBank/DDBJ databases">
        <authorList>
            <person name="Nunn A."/>
            <person name="Chopra R."/>
            <person name="Nunn A."/>
            <person name="Contreras Garrido A."/>
        </authorList>
    </citation>
    <scope>NUCLEOTIDE SEQUENCE [LARGE SCALE GENOMIC DNA]</scope>
</reference>
<evidence type="ECO:0000256" key="1">
    <source>
        <dbReference type="ARBA" id="ARBA00004606"/>
    </source>
</evidence>
<dbReference type="GO" id="GO:0016757">
    <property type="term" value="F:glycosyltransferase activity"/>
    <property type="evidence" value="ECO:0007669"/>
    <property type="project" value="UniProtKB-KW"/>
</dbReference>
<dbReference type="PANTHER" id="PTHR31042:SF60">
    <property type="entry name" value="CORE-2_I-BRANCHING BETA-1,6-N-ACETYLGLUCOSAMINYLTRANSFERASE FAMILY PROTEIN"/>
    <property type="match status" value="1"/>
</dbReference>
<evidence type="ECO:0000256" key="3">
    <source>
        <dbReference type="ARBA" id="ARBA00022679"/>
    </source>
</evidence>
<dbReference type="GO" id="GO:0016020">
    <property type="term" value="C:membrane"/>
    <property type="evidence" value="ECO:0007669"/>
    <property type="project" value="UniProtKB-SubCell"/>
</dbReference>
<comment type="caution">
    <text evidence="6">The sequence shown here is derived from an EMBL/GenBank/DDBJ whole genome shotgun (WGS) entry which is preliminary data.</text>
</comment>
<dbReference type="InterPro" id="IPR044174">
    <property type="entry name" value="BC10-like"/>
</dbReference>
<protein>
    <submittedName>
        <fullName evidence="6">Uncharacterized protein</fullName>
    </submittedName>
</protein>
<keyword evidence="3" id="KW-0808">Transferase</keyword>
<keyword evidence="4" id="KW-0472">Membrane</keyword>
<keyword evidence="7" id="KW-1185">Reference proteome</keyword>
<organism evidence="6 7">
    <name type="scientific">Thlaspi arvense</name>
    <name type="common">Field penny-cress</name>
    <dbReference type="NCBI Taxonomy" id="13288"/>
    <lineage>
        <taxon>Eukaryota</taxon>
        <taxon>Viridiplantae</taxon>
        <taxon>Streptophyta</taxon>
        <taxon>Embryophyta</taxon>
        <taxon>Tracheophyta</taxon>
        <taxon>Spermatophyta</taxon>
        <taxon>Magnoliopsida</taxon>
        <taxon>eudicotyledons</taxon>
        <taxon>Gunneridae</taxon>
        <taxon>Pentapetalae</taxon>
        <taxon>rosids</taxon>
        <taxon>malvids</taxon>
        <taxon>Brassicales</taxon>
        <taxon>Brassicaceae</taxon>
        <taxon>Thlaspideae</taxon>
        <taxon>Thlaspi</taxon>
    </lineage>
</organism>
<keyword evidence="5" id="KW-0325">Glycoprotein</keyword>
<gene>
    <name evidence="6" type="ORF">TAV2_LOCUS8707</name>
</gene>
<keyword evidence="2" id="KW-0328">Glycosyltransferase</keyword>
<dbReference type="Pfam" id="PF02485">
    <property type="entry name" value="Branch"/>
    <property type="match status" value="1"/>
</dbReference>
<sequence>MLPEVPFENFRTGSQFFVLTRERARMVVSGSKLWSKFKLPCLKKYICYPEEHYFPTLIGMKDPGGCIPATLTHVDWSIRRYGHPRMYRASEVGPDLIAKKFSGDSIQPLLRIAPDIIFKD</sequence>